<protein>
    <submittedName>
        <fullName evidence="1">Uncharacterized protein</fullName>
    </submittedName>
</protein>
<evidence type="ECO:0000313" key="1">
    <source>
        <dbReference type="EMBL" id="KAJ8633374.1"/>
    </source>
</evidence>
<reference evidence="1 2" key="1">
    <citation type="journal article" date="2022" name="Hortic Res">
        <title>A haplotype resolved chromosomal level avocado genome allows analysis of novel avocado genes.</title>
        <authorList>
            <person name="Nath O."/>
            <person name="Fletcher S.J."/>
            <person name="Hayward A."/>
            <person name="Shaw L.M."/>
            <person name="Masouleh A.K."/>
            <person name="Furtado A."/>
            <person name="Henry R.J."/>
            <person name="Mitter N."/>
        </authorList>
    </citation>
    <scope>NUCLEOTIDE SEQUENCE [LARGE SCALE GENOMIC DNA]</scope>
    <source>
        <strain evidence="2">cv. Hass</strain>
    </source>
</reference>
<accession>A0ACC2LK15</accession>
<dbReference type="Proteomes" id="UP001234297">
    <property type="component" value="Chromosome 8"/>
</dbReference>
<evidence type="ECO:0000313" key="2">
    <source>
        <dbReference type="Proteomes" id="UP001234297"/>
    </source>
</evidence>
<name>A0ACC2LK15_PERAE</name>
<comment type="caution">
    <text evidence="1">The sequence shown here is derived from an EMBL/GenBank/DDBJ whole genome shotgun (WGS) entry which is preliminary data.</text>
</comment>
<proteinExistence type="predicted"/>
<gene>
    <name evidence="1" type="ORF">MRB53_026710</name>
</gene>
<sequence>MGHATSKCFFRYSASRDSNNNNINHAFVGLHMTPPDREISSPSRDTPSNTVTLQIPQPAASYTIVEPVAHTPQAAVSGSSIDYTHSSPSTAVPSPTLAEPTTTSSPTHHHILTNPSTTVPCCQTLYDYKNSNWQQKT</sequence>
<keyword evidence="2" id="KW-1185">Reference proteome</keyword>
<organism evidence="1 2">
    <name type="scientific">Persea americana</name>
    <name type="common">Avocado</name>
    <dbReference type="NCBI Taxonomy" id="3435"/>
    <lineage>
        <taxon>Eukaryota</taxon>
        <taxon>Viridiplantae</taxon>
        <taxon>Streptophyta</taxon>
        <taxon>Embryophyta</taxon>
        <taxon>Tracheophyta</taxon>
        <taxon>Spermatophyta</taxon>
        <taxon>Magnoliopsida</taxon>
        <taxon>Magnoliidae</taxon>
        <taxon>Laurales</taxon>
        <taxon>Lauraceae</taxon>
        <taxon>Persea</taxon>
    </lineage>
</organism>
<dbReference type="EMBL" id="CM056816">
    <property type="protein sequence ID" value="KAJ8633374.1"/>
    <property type="molecule type" value="Genomic_DNA"/>
</dbReference>